<dbReference type="AlphaFoldDB" id="A0A167TCU1"/>
<dbReference type="InterPro" id="IPR016024">
    <property type="entry name" value="ARM-type_fold"/>
</dbReference>
<gene>
    <name evidence="2" type="ORF">FIBSPDRAFT_556369</name>
</gene>
<evidence type="ECO:0000256" key="1">
    <source>
        <dbReference type="SAM" id="MobiDB-lite"/>
    </source>
</evidence>
<dbReference type="SUPFAM" id="SSF48371">
    <property type="entry name" value="ARM repeat"/>
    <property type="match status" value="1"/>
</dbReference>
<protein>
    <submittedName>
        <fullName evidence="2">ARM repeat-containing protein</fullName>
    </submittedName>
</protein>
<sequence>MTATESKRIRISAATAFSYLIPSDSKDPDSKTALDKSTGTYCLLPPSATAHSYIGKLRDSGCLDLVIALICRGEEDDDPKDVTSSPNLIPGGTVTTVTDDIEEAIKLEKKAEKVQQRAAQKAEKVQQRAALKEKNIADKQEKKRDKDLQRSRKPSAQVMTAVTPGQHTPPETVNTSALQKSGIDIMDKAVAGKEADYLQKAADKLRPHAFLAMCTFVDHVDLRKTIVERNVLEALVDSVKDPSEYMSSVAAQALLHMLVYVDVAAYIVLQKDLTEKIIAIALNEATKVPVSAARILEQLAKHDCTRTVMATSRVPEKVFELLKAGEINFIKSSRLSALCKFSAYDDLRPALLEIQLVAFLVKKAGRKDKHKRKACLTALITLAGYDKMHEEILKAGFVNNLINQLGDEDTDIDAQNSLVSLCAHEDFRSQIIPTDFLKILVHRLEKKRHFDDAQYSLNALIQYEDVRRALVGPTPLPFISALKNVITKGGAILHDLGDAMYSFCLQHDIHEAIMQSQFVEILLDNARKGTMWGLEVLSRLLQSDLLKIPEFRKKLMDGGLVTILNDIGRRGFLFALTFIPAILSYTGEYDDMREDMLASGDIVPFLTTRMQYVSISSGVFKDHHFHPEIDAKFEECHFDIDELDHVSLSLSRIFRLGHENVHMIRSFLAMMATQPRGFRRMLKYGASDDW</sequence>
<reference evidence="2" key="1">
    <citation type="journal article" date="2016" name="Mol. Biol. Evol.">
        <title>Comparative Genomics of Early-Diverging Mushroom-Forming Fungi Provides Insights into the Origins of Lignocellulose Decay Capabilities.</title>
        <authorList>
            <person name="Nagy L.G."/>
            <person name="Riley R."/>
            <person name="Tritt A."/>
            <person name="Adam C."/>
            <person name="Daum C."/>
            <person name="Floudas D."/>
            <person name="Sun H."/>
            <person name="Yadav J.S."/>
            <person name="Pangilinan J."/>
            <person name="Larsson K.H."/>
            <person name="Matsuura K."/>
            <person name="Barry K."/>
            <person name="Labutti K."/>
            <person name="Kuo R."/>
            <person name="Ohm R.A."/>
            <person name="Bhattacharya S.S."/>
            <person name="Shirouzu T."/>
            <person name="Yoshinaga Y."/>
            <person name="Martin F.M."/>
            <person name="Grigoriev I.V."/>
            <person name="Hibbett D.S."/>
        </authorList>
    </citation>
    <scope>NUCLEOTIDE SEQUENCE [LARGE SCALE GENOMIC DNA]</scope>
    <source>
        <strain evidence="2">CBS 109695</strain>
    </source>
</reference>
<proteinExistence type="predicted"/>
<feature type="region of interest" description="Disordered" evidence="1">
    <location>
        <begin position="125"/>
        <end position="174"/>
    </location>
</feature>
<organism evidence="2">
    <name type="scientific">Athelia psychrophila</name>
    <dbReference type="NCBI Taxonomy" id="1759441"/>
    <lineage>
        <taxon>Eukaryota</taxon>
        <taxon>Fungi</taxon>
        <taxon>Dikarya</taxon>
        <taxon>Basidiomycota</taxon>
        <taxon>Agaricomycotina</taxon>
        <taxon>Agaricomycetes</taxon>
        <taxon>Agaricomycetidae</taxon>
        <taxon>Atheliales</taxon>
        <taxon>Atheliaceae</taxon>
        <taxon>Athelia</taxon>
    </lineage>
</organism>
<feature type="compositionally biased region" description="Basic and acidic residues" evidence="1">
    <location>
        <begin position="125"/>
        <end position="150"/>
    </location>
</feature>
<feature type="compositionally biased region" description="Polar residues" evidence="1">
    <location>
        <begin position="157"/>
        <end position="174"/>
    </location>
</feature>
<evidence type="ECO:0000313" key="2">
    <source>
        <dbReference type="EMBL" id="KZP02806.1"/>
    </source>
</evidence>
<name>A0A167TCU1_9AGAM</name>
<dbReference type="OrthoDB" id="5559898at2759"/>
<dbReference type="InterPro" id="IPR011989">
    <property type="entry name" value="ARM-like"/>
</dbReference>
<dbReference type="Gene3D" id="1.25.10.10">
    <property type="entry name" value="Leucine-rich Repeat Variant"/>
    <property type="match status" value="1"/>
</dbReference>
<accession>A0A167TCU1</accession>
<dbReference type="EMBL" id="KV418294">
    <property type="protein sequence ID" value="KZP02806.1"/>
    <property type="molecule type" value="Genomic_DNA"/>
</dbReference>